<sequence length="630" mass="71809">MPLTLEGLPYDVLFGIVQYLDFNDFFNLRRQSRQMKSLLSEETICRKVLETHSNHTTEAKLSRDTGQRKIGCQEALDRVHARREAFALAQPVSVSLLGYGATFLYQQGVLCYRVDEPTVVIRVLDIHNSSDVERVIDVANLIGHTVKGDAQCQPGTFTLLNYADDILVCMFEARKLEPWLLAIRVSTGHCLAALELESSQRIFARHNSDYLLFGTHSYTGSHGHREWVISGYNLKEKRLFESNIYLENLVGCDIGLTVAFEIHDGYFYAVSNQTSFEVEEVDWTSFYHGYRFPLKNACRENLKAERWWRRNHSEGPINDSWTDFRLHVDECTGDLLIVEARREWQDGGSDSQRTYYTRVVQFPNKENPEDSFMFDCESSSAGDPHPALPDEQVARLVGEENKPQYVAQRERHPKNVHCGDDGTTGGFILAKTKVRFYNPDANAFLDLVNDPEDPPRDGGFRLRQRLRLRVGSRMLCPPDSRQPYRSRGIWMWPPDRNSKDDDELMELLNALSGDIEGKCDERSLIYMTGDDTQPRAIVLINFDVGINLRSERNGKSFPTQRVVGGAASNPDRASGKSLAVDCRKQCKGKGKWKQRSVSPVMRSPPGAGVPYFREERATYLGLKSLHFRDV</sequence>
<protein>
    <recommendedName>
        <fullName evidence="1">F-box domain-containing protein</fullName>
    </recommendedName>
</protein>
<feature type="domain" description="F-box" evidence="1">
    <location>
        <begin position="2"/>
        <end position="48"/>
    </location>
</feature>
<dbReference type="SUPFAM" id="SSF81383">
    <property type="entry name" value="F-box domain"/>
    <property type="match status" value="1"/>
</dbReference>
<evidence type="ECO:0000259" key="1">
    <source>
        <dbReference type="PROSITE" id="PS50181"/>
    </source>
</evidence>
<dbReference type="PROSITE" id="PS50181">
    <property type="entry name" value="FBOX"/>
    <property type="match status" value="1"/>
</dbReference>
<proteinExistence type="predicted"/>
<evidence type="ECO:0000313" key="3">
    <source>
        <dbReference type="Proteomes" id="UP000750711"/>
    </source>
</evidence>
<organism evidence="2 3">
    <name type="scientific">Trichoglossum hirsutum</name>
    <dbReference type="NCBI Taxonomy" id="265104"/>
    <lineage>
        <taxon>Eukaryota</taxon>
        <taxon>Fungi</taxon>
        <taxon>Dikarya</taxon>
        <taxon>Ascomycota</taxon>
        <taxon>Pezizomycotina</taxon>
        <taxon>Geoglossomycetes</taxon>
        <taxon>Geoglossales</taxon>
        <taxon>Geoglossaceae</taxon>
        <taxon>Trichoglossum</taxon>
    </lineage>
</organism>
<dbReference type="EMBL" id="JAGHQM010000813">
    <property type="protein sequence ID" value="KAH0558543.1"/>
    <property type="molecule type" value="Genomic_DNA"/>
</dbReference>
<dbReference type="InterPro" id="IPR036047">
    <property type="entry name" value="F-box-like_dom_sf"/>
</dbReference>
<accession>A0A9P8RNF2</accession>
<dbReference type="InterPro" id="IPR001810">
    <property type="entry name" value="F-box_dom"/>
</dbReference>
<gene>
    <name evidence="2" type="ORF">GP486_004798</name>
</gene>
<evidence type="ECO:0000313" key="2">
    <source>
        <dbReference type="EMBL" id="KAH0558543.1"/>
    </source>
</evidence>
<dbReference type="AlphaFoldDB" id="A0A9P8RNF2"/>
<comment type="caution">
    <text evidence="2">The sequence shown here is derived from an EMBL/GenBank/DDBJ whole genome shotgun (WGS) entry which is preliminary data.</text>
</comment>
<keyword evidence="3" id="KW-1185">Reference proteome</keyword>
<dbReference type="SMART" id="SM00256">
    <property type="entry name" value="FBOX"/>
    <property type="match status" value="1"/>
</dbReference>
<reference evidence="2" key="1">
    <citation type="submission" date="2021-03" db="EMBL/GenBank/DDBJ databases">
        <title>Comparative genomics and phylogenomic investigation of the class Geoglossomycetes provide insights into ecological specialization and systematics.</title>
        <authorList>
            <person name="Melie T."/>
            <person name="Pirro S."/>
            <person name="Miller A.N."/>
            <person name="Quandt A."/>
        </authorList>
    </citation>
    <scope>NUCLEOTIDE SEQUENCE</scope>
    <source>
        <strain evidence="2">CAQ_001_2017</strain>
    </source>
</reference>
<dbReference type="Proteomes" id="UP000750711">
    <property type="component" value="Unassembled WGS sequence"/>
</dbReference>
<dbReference type="Pfam" id="PF00646">
    <property type="entry name" value="F-box"/>
    <property type="match status" value="1"/>
</dbReference>
<name>A0A9P8RNF2_9PEZI</name>